<dbReference type="SUPFAM" id="SSF52540">
    <property type="entry name" value="P-loop containing nucleoside triphosphate hydrolases"/>
    <property type="match status" value="1"/>
</dbReference>
<dbReference type="Gene3D" id="3.40.50.300">
    <property type="entry name" value="P-loop containing nucleotide triphosphate hydrolases"/>
    <property type="match status" value="1"/>
</dbReference>
<evidence type="ECO:0000313" key="6">
    <source>
        <dbReference type="Proteomes" id="UP000824115"/>
    </source>
</evidence>
<gene>
    <name evidence="5" type="ORF">IAC04_07465</name>
</gene>
<dbReference type="Proteomes" id="UP000824115">
    <property type="component" value="Unassembled WGS sequence"/>
</dbReference>
<evidence type="ECO:0000259" key="4">
    <source>
        <dbReference type="PROSITE" id="PS50893"/>
    </source>
</evidence>
<dbReference type="GO" id="GO:0016887">
    <property type="term" value="F:ATP hydrolysis activity"/>
    <property type="evidence" value="ECO:0007669"/>
    <property type="project" value="InterPro"/>
</dbReference>
<proteinExistence type="predicted"/>
<comment type="caution">
    <text evidence="5">The sequence shown here is derived from an EMBL/GenBank/DDBJ whole genome shotgun (WGS) entry which is preliminary data.</text>
</comment>
<dbReference type="InterPro" id="IPR003439">
    <property type="entry name" value="ABC_transporter-like_ATP-bd"/>
</dbReference>
<evidence type="ECO:0000256" key="3">
    <source>
        <dbReference type="ARBA" id="ARBA00022840"/>
    </source>
</evidence>
<keyword evidence="1" id="KW-0813">Transport</keyword>
<dbReference type="InterPro" id="IPR003593">
    <property type="entry name" value="AAA+_ATPase"/>
</dbReference>
<dbReference type="InterPro" id="IPR027417">
    <property type="entry name" value="P-loop_NTPase"/>
</dbReference>
<dbReference type="AlphaFoldDB" id="A0A9D2GQA2"/>
<name>A0A9D2GQA2_9BACT</name>
<protein>
    <submittedName>
        <fullName evidence="5">ABC transporter ATP-binding protein</fullName>
    </submittedName>
</protein>
<dbReference type="GO" id="GO:0005524">
    <property type="term" value="F:ATP binding"/>
    <property type="evidence" value="ECO:0007669"/>
    <property type="project" value="UniProtKB-KW"/>
</dbReference>
<dbReference type="PANTHER" id="PTHR42939">
    <property type="entry name" value="ABC TRANSPORTER ATP-BINDING PROTEIN ALBC-RELATED"/>
    <property type="match status" value="1"/>
</dbReference>
<keyword evidence="2" id="KW-0547">Nucleotide-binding</keyword>
<dbReference type="PROSITE" id="PS50893">
    <property type="entry name" value="ABC_TRANSPORTER_2"/>
    <property type="match status" value="1"/>
</dbReference>
<reference evidence="5" key="1">
    <citation type="journal article" date="2021" name="PeerJ">
        <title>Extensive microbial diversity within the chicken gut microbiome revealed by metagenomics and culture.</title>
        <authorList>
            <person name="Gilroy R."/>
            <person name="Ravi A."/>
            <person name="Getino M."/>
            <person name="Pursley I."/>
            <person name="Horton D.L."/>
            <person name="Alikhan N.F."/>
            <person name="Baker D."/>
            <person name="Gharbi K."/>
            <person name="Hall N."/>
            <person name="Watson M."/>
            <person name="Adriaenssens E.M."/>
            <person name="Foster-Nyarko E."/>
            <person name="Jarju S."/>
            <person name="Secka A."/>
            <person name="Antonio M."/>
            <person name="Oren A."/>
            <person name="Chaudhuri R.R."/>
            <person name="La Ragione R."/>
            <person name="Hildebrand F."/>
            <person name="Pallen M.J."/>
        </authorList>
    </citation>
    <scope>NUCLEOTIDE SEQUENCE</scope>
    <source>
        <strain evidence="5">Gambia16-554</strain>
    </source>
</reference>
<accession>A0A9D2GQA2</accession>
<feature type="domain" description="ABC transporter" evidence="4">
    <location>
        <begin position="2"/>
        <end position="226"/>
    </location>
</feature>
<dbReference type="PANTHER" id="PTHR42939:SF1">
    <property type="entry name" value="ABC TRANSPORTER ATP-BINDING PROTEIN ALBC-RELATED"/>
    <property type="match status" value="1"/>
</dbReference>
<evidence type="ECO:0000313" key="5">
    <source>
        <dbReference type="EMBL" id="HIZ86312.1"/>
    </source>
</evidence>
<evidence type="ECO:0000256" key="1">
    <source>
        <dbReference type="ARBA" id="ARBA00022448"/>
    </source>
</evidence>
<reference evidence="5" key="2">
    <citation type="submission" date="2021-04" db="EMBL/GenBank/DDBJ databases">
        <authorList>
            <person name="Gilroy R."/>
        </authorList>
    </citation>
    <scope>NUCLEOTIDE SEQUENCE</scope>
    <source>
        <strain evidence="5">Gambia16-554</strain>
    </source>
</reference>
<dbReference type="Pfam" id="PF00005">
    <property type="entry name" value="ABC_tran"/>
    <property type="match status" value="1"/>
</dbReference>
<dbReference type="InterPro" id="IPR051782">
    <property type="entry name" value="ABC_Transporter_VariousFunc"/>
</dbReference>
<sequence length="284" mass="31764">MIRIDELMFSYGGRCVYDGLSTYFETGAVYGLLGKNGAGKTTLLRLIAGLTECSGGKIDIDGEIPSKRRPELLDRLYFVPETFSAPDIPVIDYATNIGMFYSGYDADAFDRYLKEFEVDPHQRFRRLSFGQRKKAIIAFALSLNTSLLLLDEPGNGLDIPSKLTLRRMLSEYSGPGRTVILSTHQVRDVEDIVDHIAVIDRGRLLLNMSTEDIGRRIMFMTSDCAIHGALFSERVTGGFVNILRKSMDDDGEPTRKSRKIDMEILFNACVNGNGNFGKEVEYAL</sequence>
<keyword evidence="3 5" id="KW-0067">ATP-binding</keyword>
<dbReference type="EMBL" id="DXAW01000124">
    <property type="protein sequence ID" value="HIZ86312.1"/>
    <property type="molecule type" value="Genomic_DNA"/>
</dbReference>
<organism evidence="5 6">
    <name type="scientific">Candidatus Coprenecus stercoravium</name>
    <dbReference type="NCBI Taxonomy" id="2840735"/>
    <lineage>
        <taxon>Bacteria</taxon>
        <taxon>Pseudomonadati</taxon>
        <taxon>Bacteroidota</taxon>
        <taxon>Bacteroidia</taxon>
        <taxon>Bacteroidales</taxon>
        <taxon>Rikenellaceae</taxon>
        <taxon>Rikenellaceae incertae sedis</taxon>
        <taxon>Candidatus Coprenecus</taxon>
    </lineage>
</organism>
<dbReference type="SMART" id="SM00382">
    <property type="entry name" value="AAA"/>
    <property type="match status" value="1"/>
</dbReference>
<evidence type="ECO:0000256" key="2">
    <source>
        <dbReference type="ARBA" id="ARBA00022741"/>
    </source>
</evidence>
<dbReference type="CDD" id="cd03230">
    <property type="entry name" value="ABC_DR_subfamily_A"/>
    <property type="match status" value="1"/>
</dbReference>